<organism evidence="1 2">
    <name type="scientific">Thanatephorus cucumeris (strain AG1-IA)</name>
    <name type="common">Rice sheath blight fungus</name>
    <name type="synonym">Rhizoctonia solani</name>
    <dbReference type="NCBI Taxonomy" id="983506"/>
    <lineage>
        <taxon>Eukaryota</taxon>
        <taxon>Fungi</taxon>
        <taxon>Dikarya</taxon>
        <taxon>Basidiomycota</taxon>
        <taxon>Agaricomycotina</taxon>
        <taxon>Agaricomycetes</taxon>
        <taxon>Cantharellales</taxon>
        <taxon>Ceratobasidiaceae</taxon>
        <taxon>Rhizoctonia</taxon>
        <taxon>Rhizoctonia solani AG-1</taxon>
    </lineage>
</organism>
<evidence type="ECO:0000313" key="1">
    <source>
        <dbReference type="EMBL" id="ELU40008.1"/>
    </source>
</evidence>
<evidence type="ECO:0000313" key="2">
    <source>
        <dbReference type="Proteomes" id="UP000011668"/>
    </source>
</evidence>
<gene>
    <name evidence="1" type="ORF">AG1IA_05960</name>
</gene>
<dbReference type="AlphaFoldDB" id="L8WTC6"/>
<dbReference type="Proteomes" id="UP000011668">
    <property type="component" value="Unassembled WGS sequence"/>
</dbReference>
<sequence length="248" mass="27575">MTCVKWDHPTDPGGALLDIEAPLAPQSPAQPILRAPAQKLDQPGILVYQSTTYLIASGCKRLVSSFNPFAPISFAYFSSARRMQSATPVPLNSILIEFLARRRPEPLANFDYLLVSEFCSRWIGPRYVLDPKSGSRCRDGQGERGRLSVRGMKDLIPKKGSLSASFASDGFSADQQRDDQKARCALHMLRVAQTQNAQPAQKMSSHRPPIELTRKGRKLALWTMRKGVGWRGVVLYANKLSVAHHDCR</sequence>
<dbReference type="HOGENOM" id="CLU_1120759_0_0_1"/>
<reference evidence="1 2" key="1">
    <citation type="journal article" date="2013" name="Nat. Commun.">
        <title>The evolution and pathogenic mechanisms of the rice sheath blight pathogen.</title>
        <authorList>
            <person name="Zheng A."/>
            <person name="Lin R."/>
            <person name="Xu L."/>
            <person name="Qin P."/>
            <person name="Tang C."/>
            <person name="Ai P."/>
            <person name="Zhang D."/>
            <person name="Liu Y."/>
            <person name="Sun Z."/>
            <person name="Feng H."/>
            <person name="Wang Y."/>
            <person name="Chen Y."/>
            <person name="Liang X."/>
            <person name="Fu R."/>
            <person name="Li Q."/>
            <person name="Zhang J."/>
            <person name="Yu X."/>
            <person name="Xie Z."/>
            <person name="Ding L."/>
            <person name="Guan P."/>
            <person name="Tang J."/>
            <person name="Liang Y."/>
            <person name="Wang S."/>
            <person name="Deng Q."/>
            <person name="Li S."/>
            <person name="Zhu J."/>
            <person name="Wang L."/>
            <person name="Liu H."/>
            <person name="Li P."/>
        </authorList>
    </citation>
    <scope>NUCLEOTIDE SEQUENCE [LARGE SCALE GENOMIC DNA]</scope>
    <source>
        <strain evidence="2">AG-1 IA</strain>
    </source>
</reference>
<name>L8WTC6_THACA</name>
<protein>
    <submittedName>
        <fullName evidence="1">Uncharacterized protein</fullName>
    </submittedName>
</protein>
<dbReference type="EMBL" id="AFRT01001542">
    <property type="protein sequence ID" value="ELU40008.1"/>
    <property type="molecule type" value="Genomic_DNA"/>
</dbReference>
<accession>L8WTC6</accession>
<proteinExistence type="predicted"/>
<keyword evidence="2" id="KW-1185">Reference proteome</keyword>
<comment type="caution">
    <text evidence="1">The sequence shown here is derived from an EMBL/GenBank/DDBJ whole genome shotgun (WGS) entry which is preliminary data.</text>
</comment>